<organism evidence="13 14">
    <name type="scientific">Halocaridina rubra</name>
    <name type="common">Hawaiian red shrimp</name>
    <dbReference type="NCBI Taxonomy" id="373956"/>
    <lineage>
        <taxon>Eukaryota</taxon>
        <taxon>Metazoa</taxon>
        <taxon>Ecdysozoa</taxon>
        <taxon>Arthropoda</taxon>
        <taxon>Crustacea</taxon>
        <taxon>Multicrustacea</taxon>
        <taxon>Malacostraca</taxon>
        <taxon>Eumalacostraca</taxon>
        <taxon>Eucarida</taxon>
        <taxon>Decapoda</taxon>
        <taxon>Pleocyemata</taxon>
        <taxon>Caridea</taxon>
        <taxon>Atyoidea</taxon>
        <taxon>Atyidae</taxon>
        <taxon>Halocaridina</taxon>
    </lineage>
</organism>
<feature type="compositionally biased region" description="Basic and acidic residues" evidence="11">
    <location>
        <begin position="35"/>
        <end position="60"/>
    </location>
</feature>
<evidence type="ECO:0000256" key="7">
    <source>
        <dbReference type="ARBA" id="ARBA00022807"/>
    </source>
</evidence>
<dbReference type="GO" id="GO:0005829">
    <property type="term" value="C:cytosol"/>
    <property type="evidence" value="ECO:0007669"/>
    <property type="project" value="TreeGrafter"/>
</dbReference>
<keyword evidence="6 13" id="KW-0378">Hydrolase</keyword>
<feature type="compositionally biased region" description="Basic and acidic residues" evidence="11">
    <location>
        <begin position="319"/>
        <end position="344"/>
    </location>
</feature>
<comment type="catalytic activity">
    <reaction evidence="1">
        <text>Thiol-dependent hydrolysis of ester, thioester, amide, peptide and isopeptide bonds formed by the C-terminal Gly of ubiquitin (a 76-residue protein attached to proteins as an intracellular targeting signal).</text>
        <dbReference type="EC" id="3.4.19.12"/>
    </reaction>
</comment>
<name>A0AAN8WUF1_HALRR</name>
<evidence type="ECO:0000256" key="4">
    <source>
        <dbReference type="ARBA" id="ARBA00022670"/>
    </source>
</evidence>
<feature type="compositionally biased region" description="Polar residues" evidence="11">
    <location>
        <begin position="1352"/>
        <end position="1361"/>
    </location>
</feature>
<dbReference type="Pfam" id="PF19718">
    <property type="entry name" value="USP47_C"/>
    <property type="match status" value="1"/>
</dbReference>
<feature type="region of interest" description="Disordered" evidence="11">
    <location>
        <begin position="832"/>
        <end position="878"/>
    </location>
</feature>
<sequence>MTAASEQQPVVRKFVIKKSESPKKLPGVVKKVEVDGVEAAKTDSKTVENEKPLETAKENETNDVDASTDAKDFKDMNDLAQTKKHDEVVPTANAIASKESVNDTPNSGSLGKTSSTPEVNSCTKEKLSSEVAKIASDSKIIVKRVTLSSAGERFKTPGMTETPKPKFLIKKKAVPKTNDQISSDKDASSSKVVNSESVASTSATCAATSVDSSVTSVANTPAASAVPESAEPVEPAAEETMADIVEDSGKPTSLNEEVSPSAVASCEGMTAKKTKSSSSLSTRPKKFTDVPNISKTQSTDAVTMGKLKLGPVNVRRKVKSADDVNLEKSAKEMEKVMESKEDVSSSKSTLASVEDVTSNSGDLSEAVVVKDSSKLSESPSASNEKLSEVVSGVIASCDLDDQYDDNAGNSSCEGATGITVSETSKTSDTDSQIDSELSNVSVFVIVRDMSGLTVNVNKITIVTPATSTCGELMQEVGRRFKYEPDSFSLVLQCSDGSQVEIEKMEAERTLADARFQVEGTPRNNLILCDLNGHLPHKTDEDDLSLGASASPTANATERKWFDRSSSHYDNTPEYSYSSALIKHDTGYVGLVNQAMTCYLNSLLQTLYMTPEFRNALYQWEFKGSEDEACKNIPCQLQRLFLLLQTTNKSAVETTNLTKSFGWDSSEAWQQHDIQELCRVMFDALEQCFKNTHQSNLINDLYEGKMSDYVKCLECGNEGARVDTYLDIPLPIRPFGSSSAYKSVEEALKAFVEPELLTGNNKYKCSKCDSLCDAHKGLKFTRFPYLLTIHLMRFDFDYSTLHRIKLNDKVTFPNILDLNCFVETEGVSGLAVTPDKPSVDKVDDASTTDSGSALDVEDSSVENTSNSLHESDNQEEDEGIDVSSIYNEKNKVCLTNGPYVYELFSIMVHSGSASGGHYYAYIKDFRTGEWFCFNDQSVSKITYDDIRKTYGGSSTRGGYYSSWSSSANAYMLMYRQITKERNVYAFTRDELPQHIKDLVQKMTEEEAAEREQREIERCMCRIKLFCQVPGQNQMIEKKLRIHKDSTLREATKQAYEELNLKNIVPLERCRLVKYEEFHDSLECSFEGQEDELISEILGGVRSSYKFDLLMEIRDEDKAFEVYKPGGTTIKAHIVNLTTEEVEGPYNLRGSLNMTVRELKELLGRSLNLNPDTMRVVLERYYNDLRPLCSDSKTLKVEGFYRSNKVYIEASGREASDFFTGSCMFYILDRYENTITLYCPLPDTSKEALEELQIPPYKEEEIELGNSGEGNGNTASSCAASTSFTDSPADSAASPASCSSKDSGISSKGPNDLSSRDMGSSSNSSVVSNSSEVSASSPSTSSSTVASPGTSASQDSASSLQGVSTASATTSPFATSAGNGSDGEDEGIADADSGADSSNVNSDQSASEDSSLTSDSDRTLVGEPPEDKLSDASNSPDYRNVSSPEDNTRDTKDNDAGWAEDEKEVEIKRYFRAEYFTEEETNLRMLRVYVDKRITIGQLKTEMQRWVGVSKEHFKLFKIYSNSQEFECTRMTETLASYGDNTRLNVKLGRALLPGEQRGKVYLLEPENIDDPARFLIDWVVSKGETIGNAKKAIVKEVNARCNMKLTPENVRLRKKSWKNPQTIYLDEQKFDDDINIYWNWELFLQVIEGPETKTNNSDELSLFVKRWRPSSFTTDPLMEIVIPKPTAEELKEKLAEVGGIKVENVEFAKGKGTFPCDISVMDISNELDWSTRSGQLDQRPLYILDDGAMIYFRDKAEPLKDLSEDERRDLTNSENRRLNRDLHYSCPSSTTTNYSSLRSKEKGLKIYLNHEES</sequence>
<feature type="compositionally biased region" description="Low complexity" evidence="11">
    <location>
        <begin position="189"/>
        <end position="235"/>
    </location>
</feature>
<dbReference type="PROSITE" id="PS50235">
    <property type="entry name" value="USP_3"/>
    <property type="match status" value="1"/>
</dbReference>
<dbReference type="PANTHER" id="PTHR24006:SF702">
    <property type="entry name" value="UBIQUITIN CARBOXYL-TERMINAL HYDROLASE 47"/>
    <property type="match status" value="1"/>
</dbReference>
<evidence type="ECO:0000313" key="13">
    <source>
        <dbReference type="EMBL" id="KAK7072402.1"/>
    </source>
</evidence>
<evidence type="ECO:0000259" key="12">
    <source>
        <dbReference type="PROSITE" id="PS50235"/>
    </source>
</evidence>
<feature type="region of interest" description="Disordered" evidence="11">
    <location>
        <begin position="1261"/>
        <end position="1457"/>
    </location>
</feature>
<keyword evidence="5" id="KW-0833">Ubl conjugation pathway</keyword>
<feature type="compositionally biased region" description="Acidic residues" evidence="11">
    <location>
        <begin position="236"/>
        <end position="246"/>
    </location>
</feature>
<dbReference type="GO" id="GO:0005634">
    <property type="term" value="C:nucleus"/>
    <property type="evidence" value="ECO:0007669"/>
    <property type="project" value="TreeGrafter"/>
</dbReference>
<keyword evidence="14" id="KW-1185">Reference proteome</keyword>
<dbReference type="Pfam" id="PF00443">
    <property type="entry name" value="UCH"/>
    <property type="match status" value="1"/>
</dbReference>
<proteinExistence type="inferred from homology"/>
<dbReference type="PROSITE" id="PS00972">
    <property type="entry name" value="USP_1"/>
    <property type="match status" value="1"/>
</dbReference>
<dbReference type="Pfam" id="PF25985">
    <property type="entry name" value="Ubiquitin_USP47_N"/>
    <property type="match status" value="1"/>
</dbReference>
<evidence type="ECO:0000256" key="11">
    <source>
        <dbReference type="SAM" id="MobiDB-lite"/>
    </source>
</evidence>
<evidence type="ECO:0000256" key="2">
    <source>
        <dbReference type="ARBA" id="ARBA00009085"/>
    </source>
</evidence>
<feature type="compositionally biased region" description="Polar residues" evidence="11">
    <location>
        <begin position="1429"/>
        <end position="1443"/>
    </location>
</feature>
<dbReference type="PROSITE" id="PS00973">
    <property type="entry name" value="USP_2"/>
    <property type="match status" value="1"/>
</dbReference>
<feature type="compositionally biased region" description="Low complexity" evidence="11">
    <location>
        <begin position="1362"/>
        <end position="1375"/>
    </location>
</feature>
<dbReference type="Gene3D" id="3.90.70.10">
    <property type="entry name" value="Cysteine proteinases"/>
    <property type="match status" value="1"/>
</dbReference>
<feature type="region of interest" description="Disordered" evidence="11">
    <location>
        <begin position="153"/>
        <end position="294"/>
    </location>
</feature>
<evidence type="ECO:0000256" key="3">
    <source>
        <dbReference type="ARBA" id="ARBA00012759"/>
    </source>
</evidence>
<dbReference type="InterPro" id="IPR045578">
    <property type="entry name" value="USP47_C"/>
</dbReference>
<dbReference type="EC" id="3.4.19.12" evidence="3"/>
<evidence type="ECO:0000256" key="5">
    <source>
        <dbReference type="ARBA" id="ARBA00022786"/>
    </source>
</evidence>
<dbReference type="SUPFAM" id="SSF54001">
    <property type="entry name" value="Cysteine proteinases"/>
    <property type="match status" value="1"/>
</dbReference>
<feature type="compositionally biased region" description="Polar residues" evidence="11">
    <location>
        <begin position="345"/>
        <end position="357"/>
    </location>
</feature>
<dbReference type="CDD" id="cd02659">
    <property type="entry name" value="peptidase_C19C"/>
    <property type="match status" value="1"/>
</dbReference>
<dbReference type="EMBL" id="JAXCGZ010013509">
    <property type="protein sequence ID" value="KAK7072402.1"/>
    <property type="molecule type" value="Genomic_DNA"/>
</dbReference>
<comment type="similarity">
    <text evidence="2">Belongs to the peptidase C19 family.</text>
</comment>
<feature type="compositionally biased region" description="Low complexity" evidence="11">
    <location>
        <begin position="1272"/>
        <end position="1307"/>
    </location>
</feature>
<dbReference type="GO" id="GO:0004843">
    <property type="term" value="F:cysteine-type deubiquitinase activity"/>
    <property type="evidence" value="ECO:0007669"/>
    <property type="project" value="UniProtKB-EC"/>
</dbReference>
<feature type="compositionally biased region" description="Basic and acidic residues" evidence="11">
    <location>
        <begin position="68"/>
        <end position="88"/>
    </location>
</feature>
<dbReference type="Proteomes" id="UP001381693">
    <property type="component" value="Unassembled WGS sequence"/>
</dbReference>
<gene>
    <name evidence="13" type="primary">USP47_2</name>
    <name evidence="13" type="ORF">SK128_028181</name>
</gene>
<dbReference type="InterPro" id="IPR038765">
    <property type="entry name" value="Papain-like_cys_pep_sf"/>
</dbReference>
<feature type="region of interest" description="Disordered" evidence="11">
    <location>
        <begin position="35"/>
        <end position="126"/>
    </location>
</feature>
<reference evidence="13 14" key="1">
    <citation type="submission" date="2023-11" db="EMBL/GenBank/DDBJ databases">
        <title>Halocaridina rubra genome assembly.</title>
        <authorList>
            <person name="Smith C."/>
        </authorList>
    </citation>
    <scope>NUCLEOTIDE SEQUENCE [LARGE SCALE GENOMIC DNA]</scope>
    <source>
        <strain evidence="13">EP-1</strain>
        <tissue evidence="13">Whole</tissue>
    </source>
</reference>
<feature type="compositionally biased region" description="Basic and acidic residues" evidence="11">
    <location>
        <begin position="1444"/>
        <end position="1453"/>
    </location>
</feature>
<evidence type="ECO:0000256" key="1">
    <source>
        <dbReference type="ARBA" id="ARBA00000707"/>
    </source>
</evidence>
<dbReference type="GO" id="GO:0006508">
    <property type="term" value="P:proteolysis"/>
    <property type="evidence" value="ECO:0007669"/>
    <property type="project" value="UniProtKB-KW"/>
</dbReference>
<evidence type="ECO:0000313" key="14">
    <source>
        <dbReference type="Proteomes" id="UP001381693"/>
    </source>
</evidence>
<feature type="domain" description="USP" evidence="12">
    <location>
        <begin position="588"/>
        <end position="976"/>
    </location>
</feature>
<evidence type="ECO:0000256" key="10">
    <source>
        <dbReference type="ARBA" id="ARBA00032453"/>
    </source>
</evidence>
<keyword evidence="7" id="KW-0788">Thiol protease</keyword>
<feature type="compositionally biased region" description="Polar residues" evidence="11">
    <location>
        <begin position="102"/>
        <end position="122"/>
    </location>
</feature>
<accession>A0AAN8WUF1</accession>
<dbReference type="InterPro" id="IPR018200">
    <property type="entry name" value="USP_CS"/>
</dbReference>
<feature type="region of interest" description="Disordered" evidence="11">
    <location>
        <begin position="319"/>
        <end position="357"/>
    </location>
</feature>
<feature type="compositionally biased region" description="Basic and acidic residues" evidence="11">
    <location>
        <begin position="1413"/>
        <end position="1428"/>
    </location>
</feature>
<feature type="compositionally biased region" description="Low complexity" evidence="11">
    <location>
        <begin position="1400"/>
        <end position="1412"/>
    </location>
</feature>
<dbReference type="PANTHER" id="PTHR24006">
    <property type="entry name" value="UBIQUITIN CARBOXYL-TERMINAL HYDROLASE"/>
    <property type="match status" value="1"/>
</dbReference>
<protein>
    <recommendedName>
        <fullName evidence="8">Ubiquitin carboxyl-terminal hydrolase 47</fullName>
        <ecNumber evidence="3">3.4.19.12</ecNumber>
    </recommendedName>
    <alternativeName>
        <fullName evidence="9">Ubiquitin thioesterase 47</fullName>
    </alternativeName>
    <alternativeName>
        <fullName evidence="10">Ubiquitin-specific-processing protease 47</fullName>
    </alternativeName>
</protein>
<evidence type="ECO:0000256" key="9">
    <source>
        <dbReference type="ARBA" id="ARBA00029910"/>
    </source>
</evidence>
<dbReference type="InterPro" id="IPR001394">
    <property type="entry name" value="Peptidase_C19_UCH"/>
</dbReference>
<dbReference type="GO" id="GO:0016579">
    <property type="term" value="P:protein deubiquitination"/>
    <property type="evidence" value="ECO:0007669"/>
    <property type="project" value="InterPro"/>
</dbReference>
<comment type="caution">
    <text evidence="13">The sequence shown here is derived from an EMBL/GenBank/DDBJ whole genome shotgun (WGS) entry which is preliminary data.</text>
</comment>
<evidence type="ECO:0000256" key="6">
    <source>
        <dbReference type="ARBA" id="ARBA00022801"/>
    </source>
</evidence>
<dbReference type="InterPro" id="IPR050164">
    <property type="entry name" value="Peptidase_C19"/>
</dbReference>
<keyword evidence="4" id="KW-0645">Protease</keyword>
<evidence type="ECO:0000256" key="8">
    <source>
        <dbReference type="ARBA" id="ARBA00026136"/>
    </source>
</evidence>
<dbReference type="InterPro" id="IPR028889">
    <property type="entry name" value="USP"/>
</dbReference>
<feature type="compositionally biased region" description="Low complexity" evidence="11">
    <location>
        <begin position="1317"/>
        <end position="1351"/>
    </location>
</feature>